<sequence length="495" mass="51732">MKINLRNKLRLSAVLLITGLFSVEAGADAAANQAALDTGIIWIQTQQNLDGSWGNDANIRFSTTATVVDALEASNEFSAAYFSGLAWLENHSADNVDYLSRRISILSDRGNNILTDLADLQSQSQATQNGWGLSAIYQSSALDSSIALSALIVAGDIAGQTSVITYLLATQNGDGGWSLNNTVSSDYWISTQVLSSLEQIAVPSAPTIIAINNAATYVATVTIAANSLALSQSILALHKNQGLTPTVDTLITELLSRQTAGSWGDAYITASAMRALSAALGTDADSYSDRAGVIDQTLRSTINGQLGKNAFDNLTLGEILRITTLDLRSVTITDLNGLENATNLTEIKVNSATDISAVAGLPGVSILVDSDVDDIADASDNCPAVANNDQANLDGDAFGDLCDDDIDGDGFTVAQGDLDDYDPNVFPGSVVTDGDVNGNGAINAGDLILMQRHVLGLVTLDASSVTRGDLYPAGTGDGVLTIQDLLLLQKLILNN</sequence>
<dbReference type="PROSITE" id="PS00018">
    <property type="entry name" value="EF_HAND_1"/>
    <property type="match status" value="1"/>
</dbReference>
<dbReference type="Gene3D" id="1.50.10.20">
    <property type="match status" value="1"/>
</dbReference>
<dbReference type="GO" id="GO:0004553">
    <property type="term" value="F:hydrolase activity, hydrolyzing O-glycosyl compounds"/>
    <property type="evidence" value="ECO:0007669"/>
    <property type="project" value="InterPro"/>
</dbReference>
<dbReference type="PROSITE" id="PS00448">
    <property type="entry name" value="CLOS_CELLULOSOME_RPT"/>
    <property type="match status" value="1"/>
</dbReference>
<dbReference type="InterPro" id="IPR032675">
    <property type="entry name" value="LRR_dom_sf"/>
</dbReference>
<dbReference type="InterPro" id="IPR002105">
    <property type="entry name" value="Dockerin_1_rpt"/>
</dbReference>
<evidence type="ECO:0000259" key="1">
    <source>
        <dbReference type="PROSITE" id="PS51766"/>
    </source>
</evidence>
<dbReference type="GO" id="GO:0000272">
    <property type="term" value="P:polysaccharide catabolic process"/>
    <property type="evidence" value="ECO:0007669"/>
    <property type="project" value="InterPro"/>
</dbReference>
<dbReference type="Pfam" id="PF00404">
    <property type="entry name" value="Dockerin_1"/>
    <property type="match status" value="1"/>
</dbReference>
<protein>
    <recommendedName>
        <fullName evidence="1">Dockerin domain-containing protein</fullName>
    </recommendedName>
</protein>
<reference evidence="2" key="1">
    <citation type="submission" date="2018-06" db="EMBL/GenBank/DDBJ databases">
        <authorList>
            <person name="Zhirakovskaya E."/>
        </authorList>
    </citation>
    <scope>NUCLEOTIDE SEQUENCE</scope>
</reference>
<dbReference type="PROSITE" id="PS51766">
    <property type="entry name" value="DOCKERIN"/>
    <property type="match status" value="1"/>
</dbReference>
<dbReference type="SUPFAM" id="SSF48239">
    <property type="entry name" value="Terpenoid cyclases/Protein prenyltransferases"/>
    <property type="match status" value="1"/>
</dbReference>
<organism evidence="2">
    <name type="scientific">hydrothermal vent metagenome</name>
    <dbReference type="NCBI Taxonomy" id="652676"/>
    <lineage>
        <taxon>unclassified sequences</taxon>
        <taxon>metagenomes</taxon>
        <taxon>ecological metagenomes</taxon>
    </lineage>
</organism>
<dbReference type="EMBL" id="UOFD01000061">
    <property type="protein sequence ID" value="VAW53360.1"/>
    <property type="molecule type" value="Genomic_DNA"/>
</dbReference>
<accession>A0A3B0WLG3</accession>
<dbReference type="AlphaFoldDB" id="A0A3B0WLG3"/>
<dbReference type="InterPro" id="IPR028974">
    <property type="entry name" value="TSP_type-3_rpt"/>
</dbReference>
<proteinExistence type="predicted"/>
<name>A0A3B0WLG3_9ZZZZ</name>
<dbReference type="InterPro" id="IPR018247">
    <property type="entry name" value="EF_Hand_1_Ca_BS"/>
</dbReference>
<dbReference type="InterPro" id="IPR016134">
    <property type="entry name" value="Dockerin_dom"/>
</dbReference>
<dbReference type="InterPro" id="IPR008930">
    <property type="entry name" value="Terpenoid_cyclase/PrenylTrfase"/>
</dbReference>
<dbReference type="SUPFAM" id="SSF103647">
    <property type="entry name" value="TSP type-3 repeat"/>
    <property type="match status" value="1"/>
</dbReference>
<dbReference type="Gene3D" id="3.80.10.10">
    <property type="entry name" value="Ribonuclease Inhibitor"/>
    <property type="match status" value="1"/>
</dbReference>
<evidence type="ECO:0000313" key="2">
    <source>
        <dbReference type="EMBL" id="VAW53360.1"/>
    </source>
</evidence>
<dbReference type="SUPFAM" id="SSF63446">
    <property type="entry name" value="Type I dockerin domain"/>
    <property type="match status" value="1"/>
</dbReference>
<gene>
    <name evidence="2" type="ORF">MNBD_GAMMA06-387</name>
</gene>
<dbReference type="GO" id="GO:0005509">
    <property type="term" value="F:calcium ion binding"/>
    <property type="evidence" value="ECO:0007669"/>
    <property type="project" value="InterPro"/>
</dbReference>
<dbReference type="Gene3D" id="1.10.1330.10">
    <property type="entry name" value="Dockerin domain"/>
    <property type="match status" value="1"/>
</dbReference>
<feature type="domain" description="Dockerin" evidence="1">
    <location>
        <begin position="429"/>
        <end position="495"/>
    </location>
</feature>
<dbReference type="InterPro" id="IPR036439">
    <property type="entry name" value="Dockerin_dom_sf"/>
</dbReference>
<dbReference type="CDD" id="cd14256">
    <property type="entry name" value="Dockerin_I"/>
    <property type="match status" value="1"/>
</dbReference>